<dbReference type="STRING" id="42514.ENSPNAP00000014977"/>
<feature type="transmembrane region" description="Helical" evidence="9">
    <location>
        <begin position="18"/>
        <end position="36"/>
    </location>
</feature>
<dbReference type="Proteomes" id="UP001501920">
    <property type="component" value="Chromosome 9"/>
</dbReference>
<dbReference type="PANTHER" id="PTHR21304:SF0">
    <property type="entry name" value="MICOS COMPLEX SUBUNIT MIC10"/>
    <property type="match status" value="1"/>
</dbReference>
<evidence type="ECO:0000256" key="1">
    <source>
        <dbReference type="ARBA" id="ARBA00002689"/>
    </source>
</evidence>
<keyword evidence="7 9" id="KW-0496">Mitochondrion</keyword>
<keyword evidence="8 9" id="KW-0472">Membrane</keyword>
<proteinExistence type="inferred from homology"/>
<keyword evidence="6 9" id="KW-1133">Transmembrane helix</keyword>
<dbReference type="Pfam" id="PF04418">
    <property type="entry name" value="DUF543"/>
    <property type="match status" value="1"/>
</dbReference>
<evidence type="ECO:0000256" key="3">
    <source>
        <dbReference type="ARBA" id="ARBA00006792"/>
    </source>
</evidence>
<evidence type="ECO:0000256" key="7">
    <source>
        <dbReference type="ARBA" id="ARBA00023128"/>
    </source>
</evidence>
<comment type="subcellular location">
    <subcellularLocation>
        <location evidence="2 9">Mitochondrion inner membrane</location>
        <topology evidence="2 9">Single-pass membrane protein</topology>
    </subcellularLocation>
</comment>
<accession>A0A3B4CS99</accession>
<evidence type="ECO:0000256" key="9">
    <source>
        <dbReference type="RuleBase" id="RU363011"/>
    </source>
</evidence>
<evidence type="ECO:0000313" key="10">
    <source>
        <dbReference type="Ensembl" id="ENSPNAP00000014977.2"/>
    </source>
</evidence>
<keyword evidence="4 9" id="KW-0812">Transmembrane</keyword>
<dbReference type="OMA" id="CLADCAI"/>
<dbReference type="GO" id="GO:0061617">
    <property type="term" value="C:MICOS complex"/>
    <property type="evidence" value="ECO:0007669"/>
    <property type="project" value="UniProtKB-UniRule"/>
</dbReference>
<dbReference type="PANTHER" id="PTHR21304">
    <property type="entry name" value="MICOS COMPLEX SUBUNIT MIC10"/>
    <property type="match status" value="1"/>
</dbReference>
<evidence type="ECO:0000313" key="11">
    <source>
        <dbReference type="Proteomes" id="UP001501920"/>
    </source>
</evidence>
<reference evidence="10" key="2">
    <citation type="submission" date="2025-08" db="UniProtKB">
        <authorList>
            <consortium name="Ensembl"/>
        </authorList>
    </citation>
    <scope>IDENTIFICATION</scope>
</reference>
<evidence type="ECO:0000256" key="4">
    <source>
        <dbReference type="ARBA" id="ARBA00022692"/>
    </source>
</evidence>
<protein>
    <recommendedName>
        <fullName evidence="9">MICOS complex subunit MIC10</fullName>
    </recommendedName>
</protein>
<evidence type="ECO:0000256" key="2">
    <source>
        <dbReference type="ARBA" id="ARBA00004434"/>
    </source>
</evidence>
<keyword evidence="5 9" id="KW-0999">Mitochondrion inner membrane</keyword>
<comment type="similarity">
    <text evidence="3 9">Belongs to the MICOS complex subunit Mic10 family.</text>
</comment>
<name>A0A3B4CS99_PYGNA</name>
<dbReference type="InterPro" id="IPR007512">
    <property type="entry name" value="Mic10"/>
</dbReference>
<reference evidence="10 11" key="1">
    <citation type="submission" date="2020-10" db="EMBL/GenBank/DDBJ databases">
        <title>Pygocentrus nattereri (red-bellied piranha) genome, fPygNat1, primary haplotype.</title>
        <authorList>
            <person name="Myers G."/>
            <person name="Meyer A."/>
            <person name="Karagic N."/>
            <person name="Pippel M."/>
            <person name="Winkler S."/>
            <person name="Tracey A."/>
            <person name="Wood J."/>
            <person name="Formenti G."/>
            <person name="Howe K."/>
            <person name="Fedrigo O."/>
            <person name="Jarvis E.D."/>
        </authorList>
    </citation>
    <scope>NUCLEOTIDE SEQUENCE [LARGE SCALE GENOMIC DNA]</scope>
</reference>
<evidence type="ECO:0000256" key="6">
    <source>
        <dbReference type="ARBA" id="ARBA00022989"/>
    </source>
</evidence>
<dbReference type="Ensembl" id="ENSPNAT00000023033.2">
    <property type="protein sequence ID" value="ENSPNAP00000014977.2"/>
    <property type="gene ID" value="ENSPNAG00000020961.2"/>
</dbReference>
<keyword evidence="11" id="KW-1185">Reference proteome</keyword>
<sequence length="108" mass="11741">MSEKELGQKWDRCLADCAIKVGAGLGLGIVFSVIFFKRRTLPIAFGTGVGLGMAYSNCQNDLSSPYLLHSNTTKVSNLKAGYVIETVTKYCSTSISLLAPYQKCDEVH</sequence>
<evidence type="ECO:0000256" key="8">
    <source>
        <dbReference type="ARBA" id="ARBA00023136"/>
    </source>
</evidence>
<dbReference type="AlphaFoldDB" id="A0A3B4CS99"/>
<evidence type="ECO:0000256" key="5">
    <source>
        <dbReference type="ARBA" id="ARBA00022792"/>
    </source>
</evidence>
<reference evidence="10" key="3">
    <citation type="submission" date="2025-09" db="UniProtKB">
        <authorList>
            <consortium name="Ensembl"/>
        </authorList>
    </citation>
    <scope>IDENTIFICATION</scope>
</reference>
<comment type="function">
    <text evidence="1 9">Component of the MICOS complex, a large protein complex of the mitochondrial inner membrane that plays crucial roles in the maintenance of crista junctions, inner membrane architecture, and formation of contact sites to the outer membrane.</text>
</comment>
<organism evidence="10 11">
    <name type="scientific">Pygocentrus nattereri</name>
    <name type="common">Red-bellied piranha</name>
    <dbReference type="NCBI Taxonomy" id="42514"/>
    <lineage>
        <taxon>Eukaryota</taxon>
        <taxon>Metazoa</taxon>
        <taxon>Chordata</taxon>
        <taxon>Craniata</taxon>
        <taxon>Vertebrata</taxon>
        <taxon>Euteleostomi</taxon>
        <taxon>Actinopterygii</taxon>
        <taxon>Neopterygii</taxon>
        <taxon>Teleostei</taxon>
        <taxon>Ostariophysi</taxon>
        <taxon>Characiformes</taxon>
        <taxon>Characoidei</taxon>
        <taxon>Pygocentrus</taxon>
    </lineage>
</organism>
<dbReference type="GeneTree" id="ENSGT00940000168269"/>
<comment type="subunit">
    <text evidence="9">Component of the mitochondrial contact site and cristae organizing system (MICOS) complex.</text>
</comment>